<accession>A0A4Q9M380</accession>
<dbReference type="EMBL" id="ML143647">
    <property type="protein sequence ID" value="TBU21249.1"/>
    <property type="molecule type" value="Genomic_DNA"/>
</dbReference>
<gene>
    <name evidence="2" type="ORF">BD311DRAFT_783018</name>
    <name evidence="1" type="ORF">BD311DRAFT_783044</name>
</gene>
<dbReference type="EMBL" id="ML143675">
    <property type="protein sequence ID" value="TBU21195.1"/>
    <property type="molecule type" value="Genomic_DNA"/>
</dbReference>
<dbReference type="AlphaFoldDB" id="A0A4Q9M380"/>
<protein>
    <submittedName>
        <fullName evidence="1">Uncharacterized protein</fullName>
    </submittedName>
</protein>
<evidence type="ECO:0000313" key="1">
    <source>
        <dbReference type="EMBL" id="TBU21195.1"/>
    </source>
</evidence>
<organism evidence="1">
    <name type="scientific">Dichomitus squalens</name>
    <dbReference type="NCBI Taxonomy" id="114155"/>
    <lineage>
        <taxon>Eukaryota</taxon>
        <taxon>Fungi</taxon>
        <taxon>Dikarya</taxon>
        <taxon>Basidiomycota</taxon>
        <taxon>Agaricomycotina</taxon>
        <taxon>Agaricomycetes</taxon>
        <taxon>Polyporales</taxon>
        <taxon>Polyporaceae</taxon>
        <taxon>Dichomitus</taxon>
    </lineage>
</organism>
<name>A0A4Q9M380_9APHY</name>
<proteinExistence type="predicted"/>
<reference evidence="1" key="1">
    <citation type="submission" date="2019-01" db="EMBL/GenBank/DDBJ databases">
        <title>Draft genome sequences of three monokaryotic isolates of the white-rot basidiomycete fungus Dichomitus squalens.</title>
        <authorList>
            <consortium name="DOE Joint Genome Institute"/>
            <person name="Lopez S.C."/>
            <person name="Andreopoulos B."/>
            <person name="Pangilinan J."/>
            <person name="Lipzen A."/>
            <person name="Riley R."/>
            <person name="Ahrendt S."/>
            <person name="Ng V."/>
            <person name="Barry K."/>
            <person name="Daum C."/>
            <person name="Grigoriev I.V."/>
            <person name="Hilden K.S."/>
            <person name="Makela M.R."/>
            <person name="de Vries R.P."/>
        </authorList>
    </citation>
    <scope>NUCLEOTIDE SEQUENCE [LARGE SCALE GENOMIC DNA]</scope>
    <source>
        <strain evidence="1">OM18370.1</strain>
    </source>
</reference>
<evidence type="ECO:0000313" key="2">
    <source>
        <dbReference type="EMBL" id="TBU21249.1"/>
    </source>
</evidence>
<dbReference type="Proteomes" id="UP000292957">
    <property type="component" value="Unassembled WGS sequence"/>
</dbReference>
<sequence length="185" mass="21433">MWDRDDTTVGESLDDENKYCQTISSWAPTQASLKFTILDELEQWVLRNDGYDVNNELPSLISTECKSLEDNSPSPRPLDILSLLMRIQDNASMWYDTTNHHPNLTLLFKQVHIQVLIKQVQSAINTLHNLQWLVSPPLPPIPISHNLEEHHRSSYFAARARELYEYKSPSDNSSYSETLHNFHLD</sequence>